<proteinExistence type="predicted"/>
<dbReference type="Proteomes" id="UP000053257">
    <property type="component" value="Unassembled WGS sequence"/>
</dbReference>
<organism evidence="2 3">
    <name type="scientific">Phlebiopsis gigantea (strain 11061_1 CR5-6)</name>
    <name type="common">White-rot fungus</name>
    <name type="synonym">Peniophora gigantea</name>
    <dbReference type="NCBI Taxonomy" id="745531"/>
    <lineage>
        <taxon>Eukaryota</taxon>
        <taxon>Fungi</taxon>
        <taxon>Dikarya</taxon>
        <taxon>Basidiomycota</taxon>
        <taxon>Agaricomycotina</taxon>
        <taxon>Agaricomycetes</taxon>
        <taxon>Polyporales</taxon>
        <taxon>Phanerochaetaceae</taxon>
        <taxon>Phlebiopsis</taxon>
    </lineage>
</organism>
<name>A0A0C3NDE1_PHLG1</name>
<feature type="chain" id="PRO_5002176244" evidence="1">
    <location>
        <begin position="19"/>
        <end position="388"/>
    </location>
</feature>
<evidence type="ECO:0000313" key="3">
    <source>
        <dbReference type="Proteomes" id="UP000053257"/>
    </source>
</evidence>
<keyword evidence="1" id="KW-0732">Signal</keyword>
<gene>
    <name evidence="2" type="ORF">PHLGIDRAFT_16463</name>
</gene>
<sequence>MKFSLTLAFITFLTSVAAVPIIRAPDHDLRSSTSVEHLQLSKRHDDVGGIGAGAPGFDEAFELVGYGGFGRWKSFKVPCHGRRVTLYELHLSCDVNVLKLLQLMRAKGYLHSTAAIAVLSPREAIPPLVVGRADNMQLSITTIVIALAPLLSFARPLGPSDSLLLGRSSLNITGGSKELVFSGAPPSSGSVLQWLRGSFGGTRLSTREADLPACHTVNYYANVIILIYLHHCQTQAEEFLYAHRTPVIHHASRTSDLNPHSASSHSKLDMAPWFLIAICFFNVVIARPVVDQSQFDLSHDIGSVVYTGAPPISPIVEEIRESDNGTKLYSMLVSYGTLKVLGRSGFARGNKSHSRFQVSGNDEERQAIGRQNTASNIMLHDEFYHRTG</sequence>
<keyword evidence="3" id="KW-1185">Reference proteome</keyword>
<evidence type="ECO:0000313" key="2">
    <source>
        <dbReference type="EMBL" id="KIP02554.1"/>
    </source>
</evidence>
<dbReference type="AlphaFoldDB" id="A0A0C3NDE1"/>
<feature type="signal peptide" evidence="1">
    <location>
        <begin position="1"/>
        <end position="18"/>
    </location>
</feature>
<dbReference type="EMBL" id="KN840667">
    <property type="protein sequence ID" value="KIP02554.1"/>
    <property type="molecule type" value="Genomic_DNA"/>
</dbReference>
<evidence type="ECO:0000256" key="1">
    <source>
        <dbReference type="SAM" id="SignalP"/>
    </source>
</evidence>
<dbReference type="HOGENOM" id="CLU_711963_0_0_1"/>
<reference evidence="2 3" key="1">
    <citation type="journal article" date="2014" name="PLoS Genet.">
        <title>Analysis of the Phlebiopsis gigantea genome, transcriptome and secretome provides insight into its pioneer colonization strategies of wood.</title>
        <authorList>
            <person name="Hori C."/>
            <person name="Ishida T."/>
            <person name="Igarashi K."/>
            <person name="Samejima M."/>
            <person name="Suzuki H."/>
            <person name="Master E."/>
            <person name="Ferreira P."/>
            <person name="Ruiz-Duenas F.J."/>
            <person name="Held B."/>
            <person name="Canessa P."/>
            <person name="Larrondo L.F."/>
            <person name="Schmoll M."/>
            <person name="Druzhinina I.S."/>
            <person name="Kubicek C.P."/>
            <person name="Gaskell J.A."/>
            <person name="Kersten P."/>
            <person name="St John F."/>
            <person name="Glasner J."/>
            <person name="Sabat G."/>
            <person name="Splinter BonDurant S."/>
            <person name="Syed K."/>
            <person name="Yadav J."/>
            <person name="Mgbeahuruike A.C."/>
            <person name="Kovalchuk A."/>
            <person name="Asiegbu F.O."/>
            <person name="Lackner G."/>
            <person name="Hoffmeister D."/>
            <person name="Rencoret J."/>
            <person name="Gutierrez A."/>
            <person name="Sun H."/>
            <person name="Lindquist E."/>
            <person name="Barry K."/>
            <person name="Riley R."/>
            <person name="Grigoriev I.V."/>
            <person name="Henrissat B."/>
            <person name="Kues U."/>
            <person name="Berka R.M."/>
            <person name="Martinez A.T."/>
            <person name="Covert S.F."/>
            <person name="Blanchette R.A."/>
            <person name="Cullen D."/>
        </authorList>
    </citation>
    <scope>NUCLEOTIDE SEQUENCE [LARGE SCALE GENOMIC DNA]</scope>
    <source>
        <strain evidence="2 3">11061_1 CR5-6</strain>
    </source>
</reference>
<accession>A0A0C3NDE1</accession>
<protein>
    <submittedName>
        <fullName evidence="2">Uncharacterized protein</fullName>
    </submittedName>
</protein>